<feature type="signal peptide" evidence="1">
    <location>
        <begin position="1"/>
        <end position="21"/>
    </location>
</feature>
<accession>A0ABR1KXH3</accession>
<reference evidence="2 3" key="1">
    <citation type="submission" date="2024-04" db="EMBL/GenBank/DDBJ databases">
        <title>Phyllosticta paracitricarpa is synonymous to the EU quarantine fungus P. citricarpa based on phylogenomic analyses.</title>
        <authorList>
            <consortium name="Lawrence Berkeley National Laboratory"/>
            <person name="Van Ingen-Buijs V.A."/>
            <person name="Van Westerhoven A.C."/>
            <person name="Haridas S."/>
            <person name="Skiadas P."/>
            <person name="Martin F."/>
            <person name="Groenewald J.Z."/>
            <person name="Crous P.W."/>
            <person name="Seidl M.F."/>
        </authorList>
    </citation>
    <scope>NUCLEOTIDE SEQUENCE [LARGE SCALE GENOMIC DNA]</scope>
    <source>
        <strain evidence="2 3">CBS 123371</strain>
    </source>
</reference>
<evidence type="ECO:0008006" key="4">
    <source>
        <dbReference type="Google" id="ProtNLM"/>
    </source>
</evidence>
<dbReference type="EMBL" id="JBBPHU010000001">
    <property type="protein sequence ID" value="KAK7523564.1"/>
    <property type="molecule type" value="Genomic_DNA"/>
</dbReference>
<evidence type="ECO:0000313" key="3">
    <source>
        <dbReference type="Proteomes" id="UP001363622"/>
    </source>
</evidence>
<keyword evidence="3" id="KW-1185">Reference proteome</keyword>
<dbReference type="Proteomes" id="UP001363622">
    <property type="component" value="Unassembled WGS sequence"/>
</dbReference>
<sequence length="160" mass="17919">MSPRALIELSPCLVACWTAFGLIQLCNRNFGQVRRTCLSSDIATAWMSDAVPEFSLHQVSQYGRCNCSAVALWLSLRSRTPRRFFAWRWTPQGLNGLCTPNCFGVLQRGTKIFPEPWACSGGFIIGQDNGIHVRNLSRNVENQSATFADSQKRCYGKRPA</sequence>
<evidence type="ECO:0000313" key="2">
    <source>
        <dbReference type="EMBL" id="KAK7523564.1"/>
    </source>
</evidence>
<keyword evidence="1" id="KW-0732">Signal</keyword>
<protein>
    <recommendedName>
        <fullName evidence="4">Secreted protein</fullName>
    </recommendedName>
</protein>
<feature type="chain" id="PRO_5045167401" description="Secreted protein" evidence="1">
    <location>
        <begin position="22"/>
        <end position="160"/>
    </location>
</feature>
<evidence type="ECO:0000256" key="1">
    <source>
        <dbReference type="SAM" id="SignalP"/>
    </source>
</evidence>
<comment type="caution">
    <text evidence="2">The sequence shown here is derived from an EMBL/GenBank/DDBJ whole genome shotgun (WGS) entry which is preliminary data.</text>
</comment>
<name>A0ABR1KXH3_9PEZI</name>
<organism evidence="2 3">
    <name type="scientific">Phyllosticta citriasiana</name>
    <dbReference type="NCBI Taxonomy" id="595635"/>
    <lineage>
        <taxon>Eukaryota</taxon>
        <taxon>Fungi</taxon>
        <taxon>Dikarya</taxon>
        <taxon>Ascomycota</taxon>
        <taxon>Pezizomycotina</taxon>
        <taxon>Dothideomycetes</taxon>
        <taxon>Dothideomycetes incertae sedis</taxon>
        <taxon>Botryosphaeriales</taxon>
        <taxon>Phyllostictaceae</taxon>
        <taxon>Phyllosticta</taxon>
    </lineage>
</organism>
<gene>
    <name evidence="2" type="ORF">IWZ03DRAFT_6550</name>
</gene>
<proteinExistence type="predicted"/>